<evidence type="ECO:0000313" key="4">
    <source>
        <dbReference type="Proteomes" id="UP000077037"/>
    </source>
</evidence>
<evidence type="ECO:0000256" key="1">
    <source>
        <dbReference type="SAM" id="MobiDB-lite"/>
    </source>
</evidence>
<gene>
    <name evidence="3" type="ORF">SAMEA1982600_00437</name>
</gene>
<evidence type="ECO:0000256" key="2">
    <source>
        <dbReference type="SAM" id="Phobius"/>
    </source>
</evidence>
<reference evidence="3 4" key="1">
    <citation type="submission" date="2016-03" db="EMBL/GenBank/DDBJ databases">
        <authorList>
            <consortium name="Pathogen Informatics"/>
        </authorList>
    </citation>
    <scope>NUCLEOTIDE SEQUENCE [LARGE SCALE GENOMIC DNA]</scope>
    <source>
        <strain evidence="3 4">NCTC13364</strain>
    </source>
</reference>
<feature type="region of interest" description="Disordered" evidence="1">
    <location>
        <begin position="182"/>
        <end position="208"/>
    </location>
</feature>
<proteinExistence type="predicted"/>
<keyword evidence="2" id="KW-0812">Transmembrane</keyword>
<keyword evidence="2" id="KW-1133">Transmembrane helix</keyword>
<name>A0A157KP68_9BORD</name>
<dbReference type="OrthoDB" id="8634640at2"/>
<dbReference type="RefSeq" id="WP_156522968.1">
    <property type="nucleotide sequence ID" value="NZ_FKBS01000006.1"/>
</dbReference>
<feature type="transmembrane region" description="Helical" evidence="2">
    <location>
        <begin position="21"/>
        <end position="46"/>
    </location>
</feature>
<protein>
    <submittedName>
        <fullName evidence="3">Membrane protein</fullName>
    </submittedName>
</protein>
<keyword evidence="2" id="KW-0472">Membrane</keyword>
<organism evidence="3 4">
    <name type="scientific">Bordetella ansorpii</name>
    <dbReference type="NCBI Taxonomy" id="288768"/>
    <lineage>
        <taxon>Bacteria</taxon>
        <taxon>Pseudomonadati</taxon>
        <taxon>Pseudomonadota</taxon>
        <taxon>Betaproteobacteria</taxon>
        <taxon>Burkholderiales</taxon>
        <taxon>Alcaligenaceae</taxon>
        <taxon>Bordetella</taxon>
    </lineage>
</organism>
<dbReference type="EMBL" id="FKBS01000006">
    <property type="protein sequence ID" value="SAH86421.1"/>
    <property type="molecule type" value="Genomic_DNA"/>
</dbReference>
<accession>A0A157KP68</accession>
<feature type="transmembrane region" description="Helical" evidence="2">
    <location>
        <begin position="79"/>
        <end position="100"/>
    </location>
</feature>
<sequence length="208" mass="23271">MMNPFSPERIRQDSRIVGQTLVKLAIPRLVVRALVIVVAAIIWLYVSSKLLGVGRSINFDSLHSLGQQTVDLLTRINPYAWWGVVAIWSLIVFFLLRSWIYSDMASARARPLDANTLASLRASLSDESIDVLRWVWGDREEPFTLGDLQRTHRELRRNRIGKIALVREQSAILDQGGIPVATSTSAPSVPPAPTAPRQHTEPTIGPFR</sequence>
<dbReference type="Proteomes" id="UP000077037">
    <property type="component" value="Unassembled WGS sequence"/>
</dbReference>
<evidence type="ECO:0000313" key="3">
    <source>
        <dbReference type="EMBL" id="SAH86421.1"/>
    </source>
</evidence>
<dbReference type="AlphaFoldDB" id="A0A157KP68"/>